<name>A0A0K6G0G6_9AGAM</name>
<feature type="transmembrane region" description="Helical" evidence="2">
    <location>
        <begin position="61"/>
        <end position="85"/>
    </location>
</feature>
<feature type="region of interest" description="Disordered" evidence="1">
    <location>
        <begin position="280"/>
        <end position="311"/>
    </location>
</feature>
<dbReference type="InterPro" id="IPR045338">
    <property type="entry name" value="DUF6535"/>
</dbReference>
<feature type="compositionally biased region" description="Polar residues" evidence="1">
    <location>
        <begin position="541"/>
        <end position="555"/>
    </location>
</feature>
<feature type="transmembrane region" description="Helical" evidence="2">
    <location>
        <begin position="198"/>
        <end position="222"/>
    </location>
</feature>
<feature type="region of interest" description="Disordered" evidence="1">
    <location>
        <begin position="540"/>
        <end position="587"/>
    </location>
</feature>
<keyword evidence="2" id="KW-1133">Transmembrane helix</keyword>
<evidence type="ECO:0000259" key="3">
    <source>
        <dbReference type="Pfam" id="PF20153"/>
    </source>
</evidence>
<dbReference type="AlphaFoldDB" id="A0A0K6G0G6"/>
<dbReference type="EMBL" id="CYGV01001259">
    <property type="protein sequence ID" value="CUA71757.1"/>
    <property type="molecule type" value="Genomic_DNA"/>
</dbReference>
<dbReference type="Pfam" id="PF20153">
    <property type="entry name" value="DUF6535"/>
    <property type="match status" value="1"/>
</dbReference>
<keyword evidence="2" id="KW-0472">Membrane</keyword>
<evidence type="ECO:0000313" key="4">
    <source>
        <dbReference type="EMBL" id="CUA71757.1"/>
    </source>
</evidence>
<keyword evidence="5" id="KW-1185">Reference proteome</keyword>
<sequence length="587" mass="65312">MPPAPPRKQTKPPLAVKSGTKEEGPDAKKDQVTSAKSASIWDTYMDMAKPKDGATLDEWEGLLDVTLVFASLFSAISTGFILASLNDLRSDPARDTAMAIRQLTVAIHMLHPSTEQSGGQSNSTVPEASLRPGPTTIGIWVNCLWYMSLGLSISVSLFAMLAKMWCYKTRIKYKGAQYDRVVERQRTWAAVERWNMELFIVQLPVVMHMAVIIFIIGLVLYLSEIHRIAMIVAAIPIVGTVLVYLVLTFLQALEPSCPMGTPFTPLLQTGINALNERKKTLGERKKESDKQKEGLNEPKRSPAKQKKRPTKSMIAIPGGLPWLERSAICLALDILARHGLTMCKELWGFISTYDEPEALLDHRYLALWWIFLNCVMDCRDGHGRKGAYFWPTSMYGGRDSQIGADGALTLIHFRHADDRETHGIWLTLVGISSLLHVFNQEEFRQHDASPFNSNDENSSYFESLATILEATLKLPTKPEEYNHDLPVYNLETGKGTLPHTINALQYCQAAIASIGESSARRESTICERLNNLRKLLDSKLQEQPQTSSQPGQLMPNQPVAPSEPLNEAEMGLYHSQAGPSIPNAITA</sequence>
<reference evidence="4 5" key="1">
    <citation type="submission" date="2015-07" db="EMBL/GenBank/DDBJ databases">
        <authorList>
            <person name="Noorani M."/>
        </authorList>
    </citation>
    <scope>NUCLEOTIDE SEQUENCE [LARGE SCALE GENOMIC DNA]</scope>
    <source>
        <strain evidence="4">BBA 69670</strain>
    </source>
</reference>
<evidence type="ECO:0000313" key="5">
    <source>
        <dbReference type="Proteomes" id="UP000044841"/>
    </source>
</evidence>
<feature type="compositionally biased region" description="Basic residues" evidence="1">
    <location>
        <begin position="301"/>
        <end position="310"/>
    </location>
</feature>
<feature type="compositionally biased region" description="Basic and acidic residues" evidence="1">
    <location>
        <begin position="19"/>
        <end position="31"/>
    </location>
</feature>
<feature type="domain" description="DUF6535" evidence="3">
    <location>
        <begin position="41"/>
        <end position="223"/>
    </location>
</feature>
<feature type="transmembrane region" description="Helical" evidence="2">
    <location>
        <begin position="139"/>
        <end position="162"/>
    </location>
</feature>
<dbReference type="Proteomes" id="UP000044841">
    <property type="component" value="Unassembled WGS sequence"/>
</dbReference>
<feature type="compositionally biased region" description="Basic and acidic residues" evidence="1">
    <location>
        <begin position="280"/>
        <end position="300"/>
    </location>
</feature>
<accession>A0A0K6G0G6</accession>
<gene>
    <name evidence="4" type="ORF">RSOLAG22IIIB_09799</name>
</gene>
<proteinExistence type="predicted"/>
<feature type="transmembrane region" description="Helical" evidence="2">
    <location>
        <begin position="228"/>
        <end position="250"/>
    </location>
</feature>
<evidence type="ECO:0000256" key="2">
    <source>
        <dbReference type="SAM" id="Phobius"/>
    </source>
</evidence>
<organism evidence="4 5">
    <name type="scientific">Rhizoctonia solani</name>
    <dbReference type="NCBI Taxonomy" id="456999"/>
    <lineage>
        <taxon>Eukaryota</taxon>
        <taxon>Fungi</taxon>
        <taxon>Dikarya</taxon>
        <taxon>Basidiomycota</taxon>
        <taxon>Agaricomycotina</taxon>
        <taxon>Agaricomycetes</taxon>
        <taxon>Cantharellales</taxon>
        <taxon>Ceratobasidiaceae</taxon>
        <taxon>Rhizoctonia</taxon>
    </lineage>
</organism>
<keyword evidence="2" id="KW-0812">Transmembrane</keyword>
<feature type="region of interest" description="Disordered" evidence="1">
    <location>
        <begin position="1"/>
        <end position="35"/>
    </location>
</feature>
<evidence type="ECO:0000256" key="1">
    <source>
        <dbReference type="SAM" id="MobiDB-lite"/>
    </source>
</evidence>
<protein>
    <recommendedName>
        <fullName evidence="3">DUF6535 domain-containing protein</fullName>
    </recommendedName>
</protein>